<feature type="domain" description="Cwf19-like protein C-terminal" evidence="2">
    <location>
        <begin position="9"/>
        <end position="103"/>
    </location>
</feature>
<feature type="non-terminal residue" evidence="3">
    <location>
        <position position="1"/>
    </location>
</feature>
<protein>
    <recommendedName>
        <fullName evidence="2">Cwf19-like protein C-terminal domain-containing protein</fullName>
    </recommendedName>
</protein>
<keyword evidence="4" id="KW-1185">Reference proteome</keyword>
<comment type="caution">
    <text evidence="3">The sequence shown here is derived from an EMBL/GenBank/DDBJ whole genome shotgun (WGS) entry which is preliminary data.</text>
</comment>
<evidence type="ECO:0000256" key="1">
    <source>
        <dbReference type="ARBA" id="ARBA00006795"/>
    </source>
</evidence>
<evidence type="ECO:0000259" key="2">
    <source>
        <dbReference type="Pfam" id="PF04676"/>
    </source>
</evidence>
<organism evidence="3 4">
    <name type="scientific">Mytilus galloprovincialis</name>
    <name type="common">Mediterranean mussel</name>
    <dbReference type="NCBI Taxonomy" id="29158"/>
    <lineage>
        <taxon>Eukaryota</taxon>
        <taxon>Metazoa</taxon>
        <taxon>Spiralia</taxon>
        <taxon>Lophotrochozoa</taxon>
        <taxon>Mollusca</taxon>
        <taxon>Bivalvia</taxon>
        <taxon>Autobranchia</taxon>
        <taxon>Pteriomorphia</taxon>
        <taxon>Mytilida</taxon>
        <taxon>Mytiloidea</taxon>
        <taxon>Mytilidae</taxon>
        <taxon>Mytilinae</taxon>
        <taxon>Mytilus</taxon>
    </lineage>
</organism>
<dbReference type="EMBL" id="UYJE01003695">
    <property type="protein sequence ID" value="VDI21593.1"/>
    <property type="molecule type" value="Genomic_DNA"/>
</dbReference>
<evidence type="ECO:0000313" key="3">
    <source>
        <dbReference type="EMBL" id="VDI21593.1"/>
    </source>
</evidence>
<dbReference type="InterPro" id="IPR006767">
    <property type="entry name" value="Cwf19-like_C_dom-2"/>
</dbReference>
<dbReference type="Proteomes" id="UP000596742">
    <property type="component" value="Unassembled WGS sequence"/>
</dbReference>
<proteinExistence type="inferred from homology"/>
<dbReference type="Pfam" id="PF04676">
    <property type="entry name" value="CwfJ_C_2"/>
    <property type="match status" value="1"/>
</dbReference>
<dbReference type="PANTHER" id="PTHR12072">
    <property type="entry name" value="CWF19, CELL CYCLE CONTROL PROTEIN"/>
    <property type="match status" value="1"/>
</dbReference>
<dbReference type="GO" id="GO:0071014">
    <property type="term" value="C:post-mRNA release spliceosomal complex"/>
    <property type="evidence" value="ECO:0007669"/>
    <property type="project" value="TreeGrafter"/>
</dbReference>
<evidence type="ECO:0000313" key="4">
    <source>
        <dbReference type="Proteomes" id="UP000596742"/>
    </source>
</evidence>
<gene>
    <name evidence="3" type="ORF">MGAL_10B030157</name>
</gene>
<dbReference type="OrthoDB" id="2113965at2759"/>
<dbReference type="PANTHER" id="PTHR12072:SF5">
    <property type="entry name" value="CWF19-LIKE PROTEIN 2"/>
    <property type="match status" value="1"/>
</dbReference>
<reference evidence="3" key="1">
    <citation type="submission" date="2018-11" db="EMBL/GenBank/DDBJ databases">
        <authorList>
            <person name="Alioto T."/>
            <person name="Alioto T."/>
        </authorList>
    </citation>
    <scope>NUCLEOTIDE SEQUENCE</scope>
</reference>
<comment type="similarity">
    <text evidence="1">Belongs to the CWF19 family.</text>
</comment>
<sequence>KAIQEAEYEWSDNKKLVDLRGRNVRKAIPKGFPYFCVDFGNEGGFAHVIEDEQTFPYYFGREILGGMLDAEPQLWRKPTKENFDDQRKKVLQFAEKWKPYDWTQKLCKDDDDS</sequence>
<dbReference type="AlphaFoldDB" id="A0A8B6DLL4"/>
<dbReference type="GO" id="GO:0000398">
    <property type="term" value="P:mRNA splicing, via spliceosome"/>
    <property type="evidence" value="ECO:0007669"/>
    <property type="project" value="TreeGrafter"/>
</dbReference>
<name>A0A8B6DLL4_MYTGA</name>
<dbReference type="InterPro" id="IPR040194">
    <property type="entry name" value="Cwf19-like"/>
</dbReference>
<accession>A0A8B6DLL4</accession>